<feature type="non-terminal residue" evidence="3">
    <location>
        <position position="1"/>
    </location>
</feature>
<keyword evidence="4" id="KW-1185">Reference proteome</keyword>
<dbReference type="Pfam" id="PF01167">
    <property type="entry name" value="Tub"/>
    <property type="match status" value="1"/>
</dbReference>
<dbReference type="PRINTS" id="PR01573">
    <property type="entry name" value="SUPERTUBBY"/>
</dbReference>
<accession>A0AAE0BC10</accession>
<dbReference type="PANTHER" id="PTHR16517:SF131">
    <property type="entry name" value="TUBBY-LIKE PROTEIN 8"/>
    <property type="match status" value="1"/>
</dbReference>
<dbReference type="AlphaFoldDB" id="A0AAE0BC10"/>
<evidence type="ECO:0000256" key="1">
    <source>
        <dbReference type="ARBA" id="ARBA00007129"/>
    </source>
</evidence>
<evidence type="ECO:0000313" key="4">
    <source>
        <dbReference type="Proteomes" id="UP001190700"/>
    </source>
</evidence>
<sequence length="189" mass="21134">YTFSIDPTDVSRTSGGYYGKLVANFTGTKYTLLDRGPKAGPGVTLETERRVLGACVYEPTVSYASGGYRRMTALLPNSYKGKDENGNPILEKWDEMQDLRNMHLLTTKIPSYKKIDGQWHYCYKWGGRVKVPSVKNFQLVLQADQDAVVLLFGKMGKNIYACDFTYPLSAHQAFAIALSSIDSKLCMAF</sequence>
<dbReference type="SUPFAM" id="SSF54518">
    <property type="entry name" value="Tubby C-terminal domain-like"/>
    <property type="match status" value="1"/>
</dbReference>
<name>A0AAE0BC10_9CHLO</name>
<dbReference type="PANTHER" id="PTHR16517">
    <property type="entry name" value="TUBBY-RELATED"/>
    <property type="match status" value="1"/>
</dbReference>
<dbReference type="InterPro" id="IPR025659">
    <property type="entry name" value="Tubby-like_C"/>
</dbReference>
<proteinExistence type="inferred from homology"/>
<comment type="similarity">
    <text evidence="1">Belongs to the TUB family.</text>
</comment>
<dbReference type="Gene3D" id="3.20.90.10">
    <property type="entry name" value="Tubby Protein, Chain A"/>
    <property type="match status" value="1"/>
</dbReference>
<organism evidence="3 4">
    <name type="scientific">Cymbomonas tetramitiformis</name>
    <dbReference type="NCBI Taxonomy" id="36881"/>
    <lineage>
        <taxon>Eukaryota</taxon>
        <taxon>Viridiplantae</taxon>
        <taxon>Chlorophyta</taxon>
        <taxon>Pyramimonadophyceae</taxon>
        <taxon>Pyramimonadales</taxon>
        <taxon>Pyramimonadaceae</taxon>
        <taxon>Cymbomonas</taxon>
    </lineage>
</organism>
<dbReference type="Proteomes" id="UP001190700">
    <property type="component" value="Unassembled WGS sequence"/>
</dbReference>
<evidence type="ECO:0000313" key="3">
    <source>
        <dbReference type="EMBL" id="KAK3233178.1"/>
    </source>
</evidence>
<gene>
    <name evidence="3" type="ORF">CYMTET_56512</name>
</gene>
<dbReference type="EMBL" id="LGRX02035785">
    <property type="protein sequence ID" value="KAK3233178.1"/>
    <property type="molecule type" value="Genomic_DNA"/>
</dbReference>
<reference evidence="3 4" key="1">
    <citation type="journal article" date="2015" name="Genome Biol. Evol.">
        <title>Comparative Genomics of a Bacterivorous Green Alga Reveals Evolutionary Causalities and Consequences of Phago-Mixotrophic Mode of Nutrition.</title>
        <authorList>
            <person name="Burns J.A."/>
            <person name="Paasch A."/>
            <person name="Narechania A."/>
            <person name="Kim E."/>
        </authorList>
    </citation>
    <scope>NUCLEOTIDE SEQUENCE [LARGE SCALE GENOMIC DNA]</scope>
    <source>
        <strain evidence="3 4">PLY_AMNH</strain>
    </source>
</reference>
<comment type="caution">
    <text evidence="3">The sequence shown here is derived from an EMBL/GenBank/DDBJ whole genome shotgun (WGS) entry which is preliminary data.</text>
</comment>
<dbReference type="InterPro" id="IPR000007">
    <property type="entry name" value="Tubby_C"/>
</dbReference>
<protein>
    <recommendedName>
        <fullName evidence="2">Tubby C-terminal domain-containing protein</fullName>
    </recommendedName>
</protein>
<feature type="domain" description="Tubby C-terminal" evidence="2">
    <location>
        <begin position="1"/>
        <end position="183"/>
    </location>
</feature>
<evidence type="ECO:0000259" key="2">
    <source>
        <dbReference type="Pfam" id="PF01167"/>
    </source>
</evidence>